<dbReference type="Gene3D" id="2.30.30.40">
    <property type="entry name" value="SH3 Domains"/>
    <property type="match status" value="1"/>
</dbReference>
<name>A0A853IW35_9BURK</name>
<dbReference type="PROSITE" id="PS50110">
    <property type="entry name" value="RESPONSE_REGULATORY"/>
    <property type="match status" value="1"/>
</dbReference>
<dbReference type="SUPFAM" id="SSF47226">
    <property type="entry name" value="Histidine-containing phosphotransfer domain, HPT domain"/>
    <property type="match status" value="3"/>
</dbReference>
<dbReference type="Gene3D" id="3.30.565.10">
    <property type="entry name" value="Histidine kinase-like ATPase, C-terminal domain"/>
    <property type="match status" value="1"/>
</dbReference>
<dbReference type="PROSITE" id="PS50894">
    <property type="entry name" value="HPT"/>
    <property type="match status" value="3"/>
</dbReference>
<dbReference type="SMART" id="SM00073">
    <property type="entry name" value="HPT"/>
    <property type="match status" value="3"/>
</dbReference>
<keyword evidence="7" id="KW-0902">Two-component regulatory system</keyword>
<dbReference type="SMART" id="SM01231">
    <property type="entry name" value="H-kinase_dim"/>
    <property type="match status" value="1"/>
</dbReference>
<dbReference type="Pfam" id="PF02518">
    <property type="entry name" value="HATPase_c"/>
    <property type="match status" value="1"/>
</dbReference>
<reference evidence="16 17" key="1">
    <citation type="submission" date="2020-07" db="EMBL/GenBank/DDBJ databases">
        <authorList>
            <person name="Maaloum M."/>
        </authorList>
    </citation>
    <scope>NUCLEOTIDE SEQUENCE [LARGE SCALE GENOMIC DNA]</scope>
    <source>
        <strain evidence="16 17">GCS-AN-3</strain>
    </source>
</reference>
<feature type="modified residue" description="Phosphohistidine" evidence="9">
    <location>
        <position position="105"/>
    </location>
</feature>
<dbReference type="SMART" id="SM00387">
    <property type="entry name" value="HATPase_c"/>
    <property type="match status" value="1"/>
</dbReference>
<evidence type="ECO:0000256" key="7">
    <source>
        <dbReference type="ARBA" id="ARBA00023012"/>
    </source>
</evidence>
<feature type="domain" description="HPt" evidence="15">
    <location>
        <begin position="659"/>
        <end position="765"/>
    </location>
</feature>
<evidence type="ECO:0000256" key="6">
    <source>
        <dbReference type="ARBA" id="ARBA00022777"/>
    </source>
</evidence>
<feature type="domain" description="Histidine kinase" evidence="12">
    <location>
        <begin position="945"/>
        <end position="1145"/>
    </location>
</feature>
<proteinExistence type="predicted"/>
<evidence type="ECO:0000256" key="3">
    <source>
        <dbReference type="ARBA" id="ARBA00021495"/>
    </source>
</evidence>
<keyword evidence="5" id="KW-0808">Transferase</keyword>
<keyword evidence="17" id="KW-1185">Reference proteome</keyword>
<dbReference type="PANTHER" id="PTHR43395:SF8">
    <property type="entry name" value="HISTIDINE KINASE"/>
    <property type="match status" value="1"/>
</dbReference>
<dbReference type="GO" id="GO:0005737">
    <property type="term" value="C:cytoplasm"/>
    <property type="evidence" value="ECO:0007669"/>
    <property type="project" value="InterPro"/>
</dbReference>
<gene>
    <name evidence="16" type="ORF">H0I39_05530</name>
</gene>
<dbReference type="InterPro" id="IPR011006">
    <property type="entry name" value="CheY-like_superfamily"/>
</dbReference>
<sequence>MAALDEKPALANAAHRAAEAARQQDEAELSGALEALQAVASAQAPQVPPEPVAVSDDDAFEDDDLLDIFLEEAREVVQTGGDAIEALSSAPGDIEQQTTLRRAFHTLKGSSRMVGLSEFGEAAWSMEQLLNAWLSEQKPVSDDLRTLTGEAMQGFGAWVEDIAIKRDAGWSSAPFSAAADAMRLEGRRIPLQFGQSDVLPEPVVVAEAAPDVQAAPASMGADDAEDLTVEVSLDDATLAEVAAPPVPEPLAAFELPDLELGAADLEIDASTPVQTAASAAVDMLEFDLAAEAADVAPAIEVVEVDAADQDALLEADFAPASDPIWDGPVETVEAAALASNPTDEVEPAAELPAMEAPEAETPEAIDSEAPMLALDLAELDFATAETPPAPTEVVQVVDQEGEASVDLPMAALEMPAAEPEDAPAEAAAGAADEMLALELGELDFATEHQAPSDAAPDAGSHVDDEVLSDDDMYKQIGDLRISTPLYNVYLNEADEWSRQLITQLSEWALELDQPVPEAAIARAHSLAGSSATVGFTALSELARAVEHALQRLHGQLRGTAEQARVLGDASEDIRRVLHQFAVGVLKTPSADILAAVHALEPTDGDEAADAVAPAVQDGTSASLGFAQALPAVAAVAAPVPTVTATDVGRHTIADDIDVLDAVDPDLFPIFEEEAEELLPQLSASLRQWAEHPADNGARAQVLRALHTLKGSARLAGALRLGEMAHRTESAIETIGTENIGSQDVEPLLDHLDELLAAFRRLQTGEPAVDVPAAPVAHPVPAVPVAQPQQATAERVAPVAPVARGDVALPAALSLVSARASASQAVRVRSQLLDRLVSQAGEVVTSRARLEAEVGQLRSSLTDLTSNLERLRQQLRDVELQAETQMQSRLALSKDAQQNFDPLEFDRFTRMQELTRIMAESVNDVATVQRSLQRAVDASEDDLAAQARQSRELQRDLLRTRMVEFEGISERLYRVVRQASKETGKQVRLDIVGGSIEMDRGILERMTPAFEHLLRNCVVHGIENAAARSARSKDPVGLISIEVQQAGNDVSVQFRDDGAGLNLPRIRERAQQQGLITADQPLSDAEVANLVFAPGFSTATEVTELAGRGVGMDVVRTEVQALGGRIETHTREGQGSSFRLVLPLTTAVTHVVMVRAGKLSVGVPSNLVEIVQRASAKDLQQAYETGTYRFGGEDLPFFWSGALLQSSARTTEPPARSTPVVVFRSAEQRVAVHVDEVLGNQEVVVKALGPQLSRLPGLVAITALASGAVALIYNPVALAAVYGEQARALSASAAQAEAAPAAGLPAAPETASIHSDIPLVLVVDDSITVRRVTQRLLQREGYRVALAADGLQGLERLQGERPAVVLSDIEMPRMDGFDFVRNIRADEHLRDLPVIMITSRIAEKHRKHARELGVNHYLGKPYSEEELLGLIKEYARAAATAQG</sequence>
<dbReference type="SUPFAM" id="SSF50341">
    <property type="entry name" value="CheW-like"/>
    <property type="match status" value="1"/>
</dbReference>
<evidence type="ECO:0000259" key="12">
    <source>
        <dbReference type="PROSITE" id="PS50109"/>
    </source>
</evidence>
<evidence type="ECO:0000313" key="17">
    <source>
        <dbReference type="Proteomes" id="UP000589716"/>
    </source>
</evidence>
<dbReference type="InterPro" id="IPR036890">
    <property type="entry name" value="HATPase_C_sf"/>
</dbReference>
<evidence type="ECO:0000256" key="11">
    <source>
        <dbReference type="SAM" id="Coils"/>
    </source>
</evidence>
<evidence type="ECO:0000259" key="14">
    <source>
        <dbReference type="PROSITE" id="PS50851"/>
    </source>
</evidence>
<dbReference type="Pfam" id="PF00072">
    <property type="entry name" value="Response_reg"/>
    <property type="match status" value="1"/>
</dbReference>
<feature type="coiled-coil region" evidence="11">
    <location>
        <begin position="846"/>
        <end position="887"/>
    </location>
</feature>
<accession>A0A853IW35</accession>
<feature type="domain" description="Response regulatory" evidence="13">
    <location>
        <begin position="1318"/>
        <end position="1434"/>
    </location>
</feature>
<evidence type="ECO:0000256" key="10">
    <source>
        <dbReference type="PROSITE-ProRule" id="PRU00169"/>
    </source>
</evidence>
<dbReference type="FunFam" id="3.30.565.10:FF:000016">
    <property type="entry name" value="Chemotaxis protein CheA, putative"/>
    <property type="match status" value="1"/>
</dbReference>
<comment type="caution">
    <text evidence="16">The sequence shown here is derived from an EMBL/GenBank/DDBJ whole genome shotgun (WGS) entry which is preliminary data.</text>
</comment>
<dbReference type="InterPro" id="IPR001789">
    <property type="entry name" value="Sig_transdc_resp-reg_receiver"/>
</dbReference>
<dbReference type="Pfam" id="PF01584">
    <property type="entry name" value="CheW"/>
    <property type="match status" value="1"/>
</dbReference>
<feature type="modified residue" description="4-aspartylphosphate" evidence="10">
    <location>
        <position position="1367"/>
    </location>
</feature>
<comment type="function">
    <text evidence="8">Involved in the transmission of sensory signals from the chemoreceptors to the flagellar motors. CheA is autophosphorylated; it can transfer its phosphate group to either CheB or CheY.</text>
</comment>
<evidence type="ECO:0000256" key="5">
    <source>
        <dbReference type="ARBA" id="ARBA00022679"/>
    </source>
</evidence>
<feature type="domain" description="HPt" evidence="15">
    <location>
        <begin position="482"/>
        <end position="580"/>
    </location>
</feature>
<dbReference type="RefSeq" id="WP_180549842.1">
    <property type="nucleotide sequence ID" value="NZ_JACCKX010000001.1"/>
</dbReference>
<evidence type="ECO:0000313" key="16">
    <source>
        <dbReference type="EMBL" id="NZA01360.1"/>
    </source>
</evidence>
<dbReference type="CDD" id="cd17546">
    <property type="entry name" value="REC_hyHK_CKI1_RcsC-like"/>
    <property type="match status" value="1"/>
</dbReference>
<dbReference type="InterPro" id="IPR036061">
    <property type="entry name" value="CheW-like_dom_sf"/>
</dbReference>
<evidence type="ECO:0000259" key="15">
    <source>
        <dbReference type="PROSITE" id="PS50894"/>
    </source>
</evidence>
<dbReference type="InterPro" id="IPR036641">
    <property type="entry name" value="HPT_dom_sf"/>
</dbReference>
<dbReference type="PRINTS" id="PR00344">
    <property type="entry name" value="BCTRLSENSOR"/>
</dbReference>
<dbReference type="InterPro" id="IPR004105">
    <property type="entry name" value="CheA-like_dim"/>
</dbReference>
<feature type="modified residue" description="Phosphohistidine" evidence="9">
    <location>
        <position position="524"/>
    </location>
</feature>
<dbReference type="InterPro" id="IPR002545">
    <property type="entry name" value="CheW-lke_dom"/>
</dbReference>
<comment type="catalytic activity">
    <reaction evidence="1">
        <text>ATP + protein L-histidine = ADP + protein N-phospho-L-histidine.</text>
        <dbReference type="EC" id="2.7.13.3"/>
    </reaction>
</comment>
<feature type="domain" description="HPt" evidence="15">
    <location>
        <begin position="58"/>
        <end position="162"/>
    </location>
</feature>
<dbReference type="Gene3D" id="3.40.50.2300">
    <property type="match status" value="1"/>
</dbReference>
<organism evidence="16 17">
    <name type="scientific">Ottowia beijingensis</name>
    <dbReference type="NCBI Taxonomy" id="1207057"/>
    <lineage>
        <taxon>Bacteria</taxon>
        <taxon>Pseudomonadati</taxon>
        <taxon>Pseudomonadota</taxon>
        <taxon>Betaproteobacteria</taxon>
        <taxon>Burkholderiales</taxon>
        <taxon>Comamonadaceae</taxon>
        <taxon>Ottowia</taxon>
    </lineage>
</organism>
<dbReference type="Proteomes" id="UP000589716">
    <property type="component" value="Unassembled WGS sequence"/>
</dbReference>
<evidence type="ECO:0000256" key="9">
    <source>
        <dbReference type="PROSITE-ProRule" id="PRU00110"/>
    </source>
</evidence>
<dbReference type="CDD" id="cd00088">
    <property type="entry name" value="HPT"/>
    <property type="match status" value="2"/>
</dbReference>
<dbReference type="EC" id="2.7.13.3" evidence="2"/>
<keyword evidence="6" id="KW-0418">Kinase</keyword>
<dbReference type="Pfam" id="PF01627">
    <property type="entry name" value="Hpt"/>
    <property type="match status" value="3"/>
</dbReference>
<evidence type="ECO:0000256" key="8">
    <source>
        <dbReference type="ARBA" id="ARBA00035100"/>
    </source>
</evidence>
<dbReference type="InterPro" id="IPR004358">
    <property type="entry name" value="Sig_transdc_His_kin-like_C"/>
</dbReference>
<evidence type="ECO:0000256" key="2">
    <source>
        <dbReference type="ARBA" id="ARBA00012438"/>
    </source>
</evidence>
<dbReference type="SUPFAM" id="SSF52172">
    <property type="entry name" value="CheY-like"/>
    <property type="match status" value="1"/>
</dbReference>
<feature type="modified residue" description="Phosphohistidine" evidence="9">
    <location>
        <position position="706"/>
    </location>
</feature>
<dbReference type="GO" id="GO:0000155">
    <property type="term" value="F:phosphorelay sensor kinase activity"/>
    <property type="evidence" value="ECO:0007669"/>
    <property type="project" value="InterPro"/>
</dbReference>
<dbReference type="InterPro" id="IPR003594">
    <property type="entry name" value="HATPase_dom"/>
</dbReference>
<dbReference type="SMART" id="SM00448">
    <property type="entry name" value="REC"/>
    <property type="match status" value="1"/>
</dbReference>
<dbReference type="InterPro" id="IPR008207">
    <property type="entry name" value="Sig_transdc_His_kin_Hpt_dom"/>
</dbReference>
<keyword evidence="11" id="KW-0175">Coiled coil</keyword>
<dbReference type="Gene3D" id="1.20.120.160">
    <property type="entry name" value="HPT domain"/>
    <property type="match status" value="3"/>
</dbReference>
<dbReference type="SMART" id="SM00260">
    <property type="entry name" value="CheW"/>
    <property type="match status" value="1"/>
</dbReference>
<dbReference type="PROSITE" id="PS50851">
    <property type="entry name" value="CHEW"/>
    <property type="match status" value="1"/>
</dbReference>
<dbReference type="InterPro" id="IPR005467">
    <property type="entry name" value="His_kinase_dom"/>
</dbReference>
<protein>
    <recommendedName>
        <fullName evidence="3">Chemotaxis protein CheA</fullName>
        <ecNumber evidence="2">2.7.13.3</ecNumber>
    </recommendedName>
</protein>
<dbReference type="GO" id="GO:0006935">
    <property type="term" value="P:chemotaxis"/>
    <property type="evidence" value="ECO:0007669"/>
    <property type="project" value="UniProtKB-KW"/>
</dbReference>
<evidence type="ECO:0000256" key="1">
    <source>
        <dbReference type="ARBA" id="ARBA00000085"/>
    </source>
</evidence>
<evidence type="ECO:0000256" key="4">
    <source>
        <dbReference type="ARBA" id="ARBA00022553"/>
    </source>
</evidence>
<feature type="domain" description="CheW-like" evidence="14">
    <location>
        <begin position="1147"/>
        <end position="1283"/>
    </location>
</feature>
<dbReference type="PROSITE" id="PS50109">
    <property type="entry name" value="HIS_KIN"/>
    <property type="match status" value="1"/>
</dbReference>
<keyword evidence="4 10" id="KW-0597">Phosphoprotein</keyword>
<dbReference type="PANTHER" id="PTHR43395">
    <property type="entry name" value="SENSOR HISTIDINE KINASE CHEA"/>
    <property type="match status" value="1"/>
</dbReference>
<evidence type="ECO:0000259" key="13">
    <source>
        <dbReference type="PROSITE" id="PS50110"/>
    </source>
</evidence>
<dbReference type="EMBL" id="JACCKX010000001">
    <property type="protein sequence ID" value="NZA01360.1"/>
    <property type="molecule type" value="Genomic_DNA"/>
</dbReference>
<dbReference type="InterPro" id="IPR051315">
    <property type="entry name" value="Bact_Chemotaxis_CheA"/>
</dbReference>
<dbReference type="SUPFAM" id="SSF55874">
    <property type="entry name" value="ATPase domain of HSP90 chaperone/DNA topoisomerase II/histidine kinase"/>
    <property type="match status" value="1"/>
</dbReference>